<organism evidence="1 2">
    <name type="scientific">Aquilegia coerulea</name>
    <name type="common">Rocky mountain columbine</name>
    <dbReference type="NCBI Taxonomy" id="218851"/>
    <lineage>
        <taxon>Eukaryota</taxon>
        <taxon>Viridiplantae</taxon>
        <taxon>Streptophyta</taxon>
        <taxon>Embryophyta</taxon>
        <taxon>Tracheophyta</taxon>
        <taxon>Spermatophyta</taxon>
        <taxon>Magnoliopsida</taxon>
        <taxon>Ranunculales</taxon>
        <taxon>Ranunculaceae</taxon>
        <taxon>Thalictroideae</taxon>
        <taxon>Aquilegia</taxon>
    </lineage>
</organism>
<evidence type="ECO:0000313" key="2">
    <source>
        <dbReference type="Proteomes" id="UP000230069"/>
    </source>
</evidence>
<accession>A0A2G5EDC8</accession>
<evidence type="ECO:0000313" key="1">
    <source>
        <dbReference type="EMBL" id="PIA53577.1"/>
    </source>
</evidence>
<keyword evidence="2" id="KW-1185">Reference proteome</keyword>
<dbReference type="OrthoDB" id="691078at2759"/>
<proteinExistence type="predicted"/>
<name>A0A2G5EDC8_AQUCA</name>
<dbReference type="PANTHER" id="PTHR34563">
    <property type="entry name" value="BNACNNG33880D PROTEIN"/>
    <property type="match status" value="1"/>
</dbReference>
<dbReference type="PANTHER" id="PTHR34563:SF6">
    <property type="entry name" value="OS08G0416800 PROTEIN"/>
    <property type="match status" value="1"/>
</dbReference>
<reference evidence="1 2" key="1">
    <citation type="submission" date="2017-09" db="EMBL/GenBank/DDBJ databases">
        <title>WGS assembly of Aquilegia coerulea Goldsmith.</title>
        <authorList>
            <person name="Hodges S."/>
            <person name="Kramer E."/>
            <person name="Nordborg M."/>
            <person name="Tomkins J."/>
            <person name="Borevitz J."/>
            <person name="Derieg N."/>
            <person name="Yan J."/>
            <person name="Mihaltcheva S."/>
            <person name="Hayes R.D."/>
            <person name="Rokhsar D."/>
        </authorList>
    </citation>
    <scope>NUCLEOTIDE SEQUENCE [LARGE SCALE GENOMIC DNA]</scope>
    <source>
        <strain evidence="2">cv. Goldsmith</strain>
    </source>
</reference>
<dbReference type="AlphaFoldDB" id="A0A2G5EDC8"/>
<dbReference type="EMBL" id="KZ305026">
    <property type="protein sequence ID" value="PIA53577.1"/>
    <property type="molecule type" value="Genomic_DNA"/>
</dbReference>
<dbReference type="InParanoid" id="A0A2G5EDC8"/>
<gene>
    <name evidence="1" type="ORF">AQUCO_00900273v1</name>
</gene>
<sequence>MAMVQEIVESIRSTVKLLKKAKRKPYVKMDKCSSIKVEIRSREARKLIEKTMKLADHPGKKSISC</sequence>
<dbReference type="Proteomes" id="UP000230069">
    <property type="component" value="Unassembled WGS sequence"/>
</dbReference>
<protein>
    <submittedName>
        <fullName evidence="1">Uncharacterized protein</fullName>
    </submittedName>
</protein>
<dbReference type="FunCoup" id="A0A2G5EDC8">
    <property type="interactions" value="113"/>
</dbReference>